<feature type="transmembrane region" description="Helical" evidence="5">
    <location>
        <begin position="228"/>
        <end position="247"/>
    </location>
</feature>
<dbReference type="InterPro" id="IPR005828">
    <property type="entry name" value="MFS_sugar_transport-like"/>
</dbReference>
<evidence type="ECO:0000313" key="7">
    <source>
        <dbReference type="EMBL" id="GFT54501.1"/>
    </source>
</evidence>
<accession>A0A8X6TWL3</accession>
<dbReference type="PROSITE" id="PS50850">
    <property type="entry name" value="MFS"/>
    <property type="match status" value="1"/>
</dbReference>
<feature type="domain" description="Major facilitator superfamily (MFS) profile" evidence="6">
    <location>
        <begin position="91"/>
        <end position="517"/>
    </location>
</feature>
<evidence type="ECO:0000256" key="2">
    <source>
        <dbReference type="ARBA" id="ARBA00022692"/>
    </source>
</evidence>
<dbReference type="SUPFAM" id="SSF103473">
    <property type="entry name" value="MFS general substrate transporter"/>
    <property type="match status" value="1"/>
</dbReference>
<dbReference type="GO" id="GO:0022857">
    <property type="term" value="F:transmembrane transporter activity"/>
    <property type="evidence" value="ECO:0007669"/>
    <property type="project" value="InterPro"/>
</dbReference>
<feature type="transmembrane region" description="Helical" evidence="5">
    <location>
        <begin position="495"/>
        <end position="512"/>
    </location>
</feature>
<dbReference type="Gene3D" id="1.20.1250.20">
    <property type="entry name" value="MFS general substrate transporter like domains"/>
    <property type="match status" value="1"/>
</dbReference>
<keyword evidence="2 5" id="KW-0812">Transmembrane</keyword>
<dbReference type="AlphaFoldDB" id="A0A8X6TWL3"/>
<feature type="transmembrane region" description="Helical" evidence="5">
    <location>
        <begin position="347"/>
        <end position="364"/>
    </location>
</feature>
<evidence type="ECO:0000256" key="4">
    <source>
        <dbReference type="ARBA" id="ARBA00023136"/>
    </source>
</evidence>
<protein>
    <submittedName>
        <fullName evidence="7">Carcinine transporter</fullName>
    </submittedName>
</protein>
<feature type="transmembrane region" description="Helical" evidence="5">
    <location>
        <begin position="404"/>
        <end position="423"/>
    </location>
</feature>
<keyword evidence="3 5" id="KW-1133">Transmembrane helix</keyword>
<feature type="transmembrane region" description="Helical" evidence="5">
    <location>
        <begin position="170"/>
        <end position="197"/>
    </location>
</feature>
<dbReference type="InterPro" id="IPR020846">
    <property type="entry name" value="MFS_dom"/>
</dbReference>
<organism evidence="7 8">
    <name type="scientific">Nephila pilipes</name>
    <name type="common">Giant wood spider</name>
    <name type="synonym">Nephila maculata</name>
    <dbReference type="NCBI Taxonomy" id="299642"/>
    <lineage>
        <taxon>Eukaryota</taxon>
        <taxon>Metazoa</taxon>
        <taxon>Ecdysozoa</taxon>
        <taxon>Arthropoda</taxon>
        <taxon>Chelicerata</taxon>
        <taxon>Arachnida</taxon>
        <taxon>Araneae</taxon>
        <taxon>Araneomorphae</taxon>
        <taxon>Entelegynae</taxon>
        <taxon>Araneoidea</taxon>
        <taxon>Nephilidae</taxon>
        <taxon>Nephila</taxon>
    </lineage>
</organism>
<evidence type="ECO:0000259" key="6">
    <source>
        <dbReference type="PROSITE" id="PS50850"/>
    </source>
</evidence>
<dbReference type="Pfam" id="PF00083">
    <property type="entry name" value="Sugar_tr"/>
    <property type="match status" value="1"/>
</dbReference>
<name>A0A8X6TWL3_NEPPI</name>
<keyword evidence="8" id="KW-1185">Reference proteome</keyword>
<feature type="transmembrane region" description="Helical" evidence="5">
    <location>
        <begin position="27"/>
        <end position="51"/>
    </location>
</feature>
<sequence length="568" mass="63678">MGSLKSELEFEHILEDVGDFGKYQKRLIFLFLIPSAALLPWFTMNILFLVFTPDHWCNVPEVAASNLSIQIQRSIIAPLDKSSCYRYDLNYTEFLKAGDFNVQNDTPVVACDNGWQYDTTHFQETAASKWNMVCDDEHYPSFVMTLTNVGSIFGTPIYGTLSDKIGRKPVFFIVILVTAMTAISSILMTDFTAFLILRTINGSLMPSVFQLPFIILLELVGPSMRTRLNGISNAAWTFGLCIMPLIAYLSKHWVTFGLITSSASVLMFCYIKFLPESARWLISREKYSEAATILTRIADTNGKSIDPVDLRLKIKKLGERIKKEKKLDEVKNNAVDLIRYPNLRKKFLIVTFCWVADMFAYYGLQINVPNLGGNPFINFFVLSVVEIPGLICSWYFMEKRGRRWSSVTFLILTGSSCLLVAIVPEGIPYVAIVCSLIGKFGASAAFMAVYQQSSELYPTTIRSIGMGMSGTFAGVANIIVPYVVFLAVIAKYIPFLIIGLINLLAGLSAILLPETLNEILPQTIQDAERFGKEQKCFSCTSRRMSGDSFQKEQSPKLLTDCEKDTYAA</sequence>
<feature type="transmembrane region" description="Helical" evidence="5">
    <location>
        <begin position="203"/>
        <end position="221"/>
    </location>
</feature>
<dbReference type="InterPro" id="IPR036259">
    <property type="entry name" value="MFS_trans_sf"/>
</dbReference>
<keyword evidence="4 5" id="KW-0472">Membrane</keyword>
<evidence type="ECO:0000256" key="5">
    <source>
        <dbReference type="SAM" id="Phobius"/>
    </source>
</evidence>
<dbReference type="GO" id="GO:0016020">
    <property type="term" value="C:membrane"/>
    <property type="evidence" value="ECO:0007669"/>
    <property type="project" value="UniProtKB-SubCell"/>
</dbReference>
<dbReference type="PANTHER" id="PTHR24064">
    <property type="entry name" value="SOLUTE CARRIER FAMILY 22 MEMBER"/>
    <property type="match status" value="1"/>
</dbReference>
<evidence type="ECO:0000313" key="8">
    <source>
        <dbReference type="Proteomes" id="UP000887013"/>
    </source>
</evidence>
<comment type="caution">
    <text evidence="7">The sequence shown here is derived from an EMBL/GenBank/DDBJ whole genome shotgun (WGS) entry which is preliminary data.</text>
</comment>
<feature type="transmembrane region" description="Helical" evidence="5">
    <location>
        <begin position="376"/>
        <end position="397"/>
    </location>
</feature>
<feature type="transmembrane region" description="Helical" evidence="5">
    <location>
        <begin position="253"/>
        <end position="274"/>
    </location>
</feature>
<gene>
    <name evidence="7" type="primary">CarT</name>
    <name evidence="7" type="ORF">NPIL_694651</name>
</gene>
<feature type="transmembrane region" description="Helical" evidence="5">
    <location>
        <begin position="471"/>
        <end position="489"/>
    </location>
</feature>
<feature type="transmembrane region" description="Helical" evidence="5">
    <location>
        <begin position="429"/>
        <end position="450"/>
    </location>
</feature>
<evidence type="ECO:0000256" key="3">
    <source>
        <dbReference type="ARBA" id="ARBA00022989"/>
    </source>
</evidence>
<proteinExistence type="predicted"/>
<comment type="subcellular location">
    <subcellularLocation>
        <location evidence="1">Membrane</location>
        <topology evidence="1">Multi-pass membrane protein</topology>
    </subcellularLocation>
</comment>
<dbReference type="OrthoDB" id="2544694at2759"/>
<evidence type="ECO:0000256" key="1">
    <source>
        <dbReference type="ARBA" id="ARBA00004141"/>
    </source>
</evidence>
<reference evidence="7" key="1">
    <citation type="submission" date="2020-08" db="EMBL/GenBank/DDBJ databases">
        <title>Multicomponent nature underlies the extraordinary mechanical properties of spider dragline silk.</title>
        <authorList>
            <person name="Kono N."/>
            <person name="Nakamura H."/>
            <person name="Mori M."/>
            <person name="Yoshida Y."/>
            <person name="Ohtoshi R."/>
            <person name="Malay A.D."/>
            <person name="Moran D.A.P."/>
            <person name="Tomita M."/>
            <person name="Numata K."/>
            <person name="Arakawa K."/>
        </authorList>
    </citation>
    <scope>NUCLEOTIDE SEQUENCE</scope>
</reference>
<dbReference type="CDD" id="cd17317">
    <property type="entry name" value="MFS_SLC22"/>
    <property type="match status" value="1"/>
</dbReference>
<dbReference type="Proteomes" id="UP000887013">
    <property type="component" value="Unassembled WGS sequence"/>
</dbReference>
<dbReference type="EMBL" id="BMAW01112801">
    <property type="protein sequence ID" value="GFT54501.1"/>
    <property type="molecule type" value="Genomic_DNA"/>
</dbReference>